<evidence type="ECO:0000259" key="8">
    <source>
        <dbReference type="Pfam" id="PF00924"/>
    </source>
</evidence>
<sequence length="474" mass="51950">MSENSPLSELAQTTVLLDNIEEAIVSGWKTEYVWQLAAFVVAIAVSWFLSRRFNAWAFSLSPSKADESWHSRIRRYLIDISSHLSFSLIAASTLWLLVWLIEHAGLVSSHSSLVFAQLGYLVFYGFALLRLLLYALRGMLGEKLVTPALTKVITWVFWILVALEFAGVLPAVIHFMETQSIPIGKENLTLWTAFSGLVSVLLTLGVANWFANLIDEAFRRSATMAPNLKVVLGRICRWVLMVAAVLIAMSSVGIDLTVLSVFGGALGVGVGFGLQKIASNYISGFIILLDRSVKIGDFVEIGGFKGKITEINTRYTVVNDWNGVDNIVPNETFVTSSVKNYYHTDNASVAVIKVSVAYGSDLNRALDILREEANKPDRVIKTKRGWTGITNLGDSAVNLEAGVWVSNIGDGTVGLRTQILINVLKRYSEEGIEVPFPQVDLHVRDGAGKYMSAETLAAVLANMQESEAKPAAQS</sequence>
<evidence type="ECO:0000313" key="10">
    <source>
        <dbReference type="EMBL" id="MCG5031218.1"/>
    </source>
</evidence>
<dbReference type="InterPro" id="IPR049278">
    <property type="entry name" value="MS_channel_C"/>
</dbReference>
<organism evidence="10 11">
    <name type="scientific">Mesosutterella porci</name>
    <dbReference type="NCBI Taxonomy" id="2915351"/>
    <lineage>
        <taxon>Bacteria</taxon>
        <taxon>Pseudomonadati</taxon>
        <taxon>Pseudomonadota</taxon>
        <taxon>Betaproteobacteria</taxon>
        <taxon>Burkholderiales</taxon>
        <taxon>Sutterellaceae</taxon>
        <taxon>Mesosutterella</taxon>
    </lineage>
</organism>
<evidence type="ECO:0000256" key="4">
    <source>
        <dbReference type="ARBA" id="ARBA00022692"/>
    </source>
</evidence>
<dbReference type="SUPFAM" id="SSF82689">
    <property type="entry name" value="Mechanosensitive channel protein MscS (YggB), C-terminal domain"/>
    <property type="match status" value="1"/>
</dbReference>
<feature type="transmembrane region" description="Helical" evidence="7">
    <location>
        <begin position="32"/>
        <end position="50"/>
    </location>
</feature>
<dbReference type="RefSeq" id="WP_237978953.1">
    <property type="nucleotide sequence ID" value="NZ_JAKNCT010000008.1"/>
</dbReference>
<comment type="subcellular location">
    <subcellularLocation>
        <location evidence="1">Cell membrane</location>
        <topology evidence="1">Multi-pass membrane protein</topology>
    </subcellularLocation>
</comment>
<feature type="transmembrane region" description="Helical" evidence="7">
    <location>
        <begin position="121"/>
        <end position="140"/>
    </location>
</feature>
<dbReference type="InterPro" id="IPR010920">
    <property type="entry name" value="LSM_dom_sf"/>
</dbReference>
<proteinExistence type="inferred from homology"/>
<dbReference type="Gene3D" id="3.30.70.100">
    <property type="match status" value="1"/>
</dbReference>
<keyword evidence="11" id="KW-1185">Reference proteome</keyword>
<evidence type="ECO:0000259" key="9">
    <source>
        <dbReference type="Pfam" id="PF21082"/>
    </source>
</evidence>
<evidence type="ECO:0000256" key="1">
    <source>
        <dbReference type="ARBA" id="ARBA00004651"/>
    </source>
</evidence>
<evidence type="ECO:0000256" key="7">
    <source>
        <dbReference type="SAM" id="Phobius"/>
    </source>
</evidence>
<dbReference type="InterPro" id="IPR023408">
    <property type="entry name" value="MscS_beta-dom_sf"/>
</dbReference>
<dbReference type="InterPro" id="IPR011066">
    <property type="entry name" value="MscS_channel_C_sf"/>
</dbReference>
<dbReference type="Gene3D" id="2.30.30.60">
    <property type="match status" value="1"/>
</dbReference>
<keyword evidence="4 7" id="KW-0812">Transmembrane</keyword>
<accession>A0ABS9MRF5</accession>
<dbReference type="Gene3D" id="1.10.287.1260">
    <property type="match status" value="1"/>
</dbReference>
<keyword evidence="3" id="KW-1003">Cell membrane</keyword>
<dbReference type="Pfam" id="PF21082">
    <property type="entry name" value="MS_channel_3rd"/>
    <property type="match status" value="1"/>
</dbReference>
<dbReference type="Proteomes" id="UP001297600">
    <property type="component" value="Unassembled WGS sequence"/>
</dbReference>
<dbReference type="InterPro" id="IPR052702">
    <property type="entry name" value="MscS-like_channel"/>
</dbReference>
<name>A0ABS9MRF5_9BURK</name>
<dbReference type="PANTHER" id="PTHR30347">
    <property type="entry name" value="POTASSIUM CHANNEL RELATED"/>
    <property type="match status" value="1"/>
</dbReference>
<gene>
    <name evidence="10" type="ORF">MAF45_07150</name>
</gene>
<dbReference type="InterPro" id="IPR011014">
    <property type="entry name" value="MscS_channel_TM-2"/>
</dbReference>
<evidence type="ECO:0000256" key="2">
    <source>
        <dbReference type="ARBA" id="ARBA00008017"/>
    </source>
</evidence>
<dbReference type="Pfam" id="PF00924">
    <property type="entry name" value="MS_channel_2nd"/>
    <property type="match status" value="1"/>
</dbReference>
<feature type="domain" description="Mechanosensitive ion channel MscS C-terminal" evidence="9">
    <location>
        <begin position="351"/>
        <end position="433"/>
    </location>
</feature>
<keyword evidence="5 7" id="KW-1133">Transmembrane helix</keyword>
<dbReference type="SUPFAM" id="SSF50182">
    <property type="entry name" value="Sm-like ribonucleoproteins"/>
    <property type="match status" value="1"/>
</dbReference>
<evidence type="ECO:0000313" key="11">
    <source>
        <dbReference type="Proteomes" id="UP001297600"/>
    </source>
</evidence>
<feature type="transmembrane region" description="Helical" evidence="7">
    <location>
        <begin position="188"/>
        <end position="210"/>
    </location>
</feature>
<evidence type="ECO:0000256" key="3">
    <source>
        <dbReference type="ARBA" id="ARBA00022475"/>
    </source>
</evidence>
<feature type="transmembrane region" description="Helical" evidence="7">
    <location>
        <begin position="231"/>
        <end position="250"/>
    </location>
</feature>
<keyword evidence="6 7" id="KW-0472">Membrane</keyword>
<evidence type="ECO:0000256" key="5">
    <source>
        <dbReference type="ARBA" id="ARBA00022989"/>
    </source>
</evidence>
<dbReference type="PANTHER" id="PTHR30347:SF1">
    <property type="entry name" value="MECHANOSENSITIVE CHANNEL MSCK"/>
    <property type="match status" value="1"/>
</dbReference>
<dbReference type="SUPFAM" id="SSF82861">
    <property type="entry name" value="Mechanosensitive channel protein MscS (YggB), transmembrane region"/>
    <property type="match status" value="1"/>
</dbReference>
<feature type="transmembrane region" description="Helical" evidence="7">
    <location>
        <begin position="152"/>
        <end position="176"/>
    </location>
</feature>
<feature type="domain" description="Mechanosensitive ion channel MscS" evidence="8">
    <location>
        <begin position="277"/>
        <end position="341"/>
    </location>
</feature>
<comment type="caution">
    <text evidence="10">The sequence shown here is derived from an EMBL/GenBank/DDBJ whole genome shotgun (WGS) entry which is preliminary data.</text>
</comment>
<dbReference type="EMBL" id="JAKNCT010000008">
    <property type="protein sequence ID" value="MCG5031218.1"/>
    <property type="molecule type" value="Genomic_DNA"/>
</dbReference>
<feature type="transmembrane region" description="Helical" evidence="7">
    <location>
        <begin position="80"/>
        <end position="101"/>
    </location>
</feature>
<dbReference type="InterPro" id="IPR006685">
    <property type="entry name" value="MscS_channel_2nd"/>
</dbReference>
<evidence type="ECO:0000256" key="6">
    <source>
        <dbReference type="ARBA" id="ARBA00023136"/>
    </source>
</evidence>
<reference evidence="10 11" key="1">
    <citation type="submission" date="2022-02" db="EMBL/GenBank/DDBJ databases">
        <title>Mesosutterella porci, a novel member of the family Sutterellaceae from pig feces.</title>
        <authorList>
            <person name="Wylensek D."/>
            <person name="Clavel T."/>
        </authorList>
    </citation>
    <scope>NUCLEOTIDE SEQUENCE [LARGE SCALE GENOMIC DNA]</scope>
    <source>
        <strain evidence="11">oilRF-744-wt-GAM-9</strain>
    </source>
</reference>
<protein>
    <submittedName>
        <fullName evidence="10">Mechanosensitive ion channel</fullName>
    </submittedName>
</protein>
<comment type="similarity">
    <text evidence="2">Belongs to the MscS (TC 1.A.23) family.</text>
</comment>